<evidence type="ECO:0000313" key="3">
    <source>
        <dbReference type="Proteomes" id="UP000032707"/>
    </source>
</evidence>
<gene>
    <name evidence="2" type="ORF">NMH_0577</name>
</gene>
<protein>
    <submittedName>
        <fullName evidence="2">Uncharacterized protein</fullName>
    </submittedName>
</protein>
<evidence type="ECO:0000256" key="1">
    <source>
        <dbReference type="SAM" id="MobiDB-lite"/>
    </source>
</evidence>
<reference evidence="2 3" key="1">
    <citation type="journal article" date="2011" name="J. Bacteriol.">
        <title>Genome sequence of Neisseria meningitidis serogroup B strain H44/76.</title>
        <authorList>
            <person name="Piet J.R."/>
            <person name="Huis In 't Veld R.A."/>
            <person name="van Schaik B.D."/>
            <person name="van Kampen A.H."/>
            <person name="Baas F."/>
            <person name="van de Beek D."/>
            <person name="Pannekoek Y."/>
            <person name="van der Ende A."/>
        </authorList>
    </citation>
    <scope>NUCLEOTIDE SEQUENCE [LARGE SCALE GENOMIC DNA]</scope>
    <source>
        <strain evidence="2 3">H44/76</strain>
    </source>
</reference>
<dbReference type="Proteomes" id="UP000032707">
    <property type="component" value="Unassembled WGS sequence"/>
</dbReference>
<evidence type="ECO:0000313" key="2">
    <source>
        <dbReference type="EMBL" id="EFV64648.1"/>
    </source>
</evidence>
<organism evidence="2 3">
    <name type="scientific">Neisseria meningitidis serogroup B / serotype 15 (strain H44/76)</name>
    <dbReference type="NCBI Taxonomy" id="909420"/>
    <lineage>
        <taxon>Bacteria</taxon>
        <taxon>Pseudomonadati</taxon>
        <taxon>Pseudomonadota</taxon>
        <taxon>Betaproteobacteria</taxon>
        <taxon>Neisseriales</taxon>
        <taxon>Neisseriaceae</taxon>
        <taxon>Neisseria</taxon>
    </lineage>
</organism>
<proteinExistence type="predicted"/>
<name>E6MUY2_NEIMH</name>
<sequence>MQFFKSSGGGHNEMSEWGCGGRQKSSMLPTAILLKSTK</sequence>
<feature type="region of interest" description="Disordered" evidence="1">
    <location>
        <begin position="1"/>
        <end position="22"/>
    </location>
</feature>
<dbReference type="EMBL" id="AEQZ01000010">
    <property type="protein sequence ID" value="EFV64648.1"/>
    <property type="molecule type" value="Genomic_DNA"/>
</dbReference>
<dbReference type="AlphaFoldDB" id="E6MUY2"/>
<comment type="caution">
    <text evidence="2">The sequence shown here is derived from an EMBL/GenBank/DDBJ whole genome shotgun (WGS) entry which is preliminary data.</text>
</comment>
<accession>E6MUY2</accession>